<evidence type="ECO:0000313" key="1">
    <source>
        <dbReference type="EMBL" id="CAB5222982.1"/>
    </source>
</evidence>
<accession>A0A6J7X1Y1</accession>
<organism evidence="1">
    <name type="scientific">uncultured Caudovirales phage</name>
    <dbReference type="NCBI Taxonomy" id="2100421"/>
    <lineage>
        <taxon>Viruses</taxon>
        <taxon>Duplodnaviria</taxon>
        <taxon>Heunggongvirae</taxon>
        <taxon>Uroviricota</taxon>
        <taxon>Caudoviricetes</taxon>
        <taxon>Peduoviridae</taxon>
        <taxon>Maltschvirus</taxon>
        <taxon>Maltschvirus maltsch</taxon>
    </lineage>
</organism>
<protein>
    <submittedName>
        <fullName evidence="1">Uncharacterized protein</fullName>
    </submittedName>
</protein>
<dbReference type="EMBL" id="LR798308">
    <property type="protein sequence ID" value="CAB5222982.1"/>
    <property type="molecule type" value="Genomic_DNA"/>
</dbReference>
<proteinExistence type="predicted"/>
<gene>
    <name evidence="1" type="ORF">UFOVP366_40</name>
</gene>
<sequence>MSEDILSRLKRLEQTGKTATAKDITDSIKEISGMRLFCRGLDARRKEMSEVLGIATRLMEYQEYPK</sequence>
<reference evidence="1" key="1">
    <citation type="submission" date="2020-05" db="EMBL/GenBank/DDBJ databases">
        <authorList>
            <person name="Chiriac C."/>
            <person name="Salcher M."/>
            <person name="Ghai R."/>
            <person name="Kavagutti S V."/>
        </authorList>
    </citation>
    <scope>NUCLEOTIDE SEQUENCE</scope>
</reference>
<name>A0A6J7X1Y1_9CAUD</name>